<dbReference type="InterPro" id="IPR006638">
    <property type="entry name" value="Elp3/MiaA/NifB-like_rSAM"/>
</dbReference>
<sequence>MKQKVYFKTFGCRTNLFDTQVMLAHLKDFEHTNSEELADIVVLNSCTVTNDADYSARAYAKKMHALNKKVYFTGCGANKEGRKLLENKQVSGVFGHDHKAQINRLLSQEGFFYEDKQTELESTLLTNFVGKTRAFVKIQEGCDFKCSYCIIPLVRGKSRSLERTHILKQIDLLAQAGILEVVLTGTNVGSFGLDRGDSLAKLVKEIAKTPIKRVRIGSLEPAQIDAEFLELLDHPILEKHLHIALQHSHDTMLRWMRRRNRTHTDMALLEKVASKGFAIGTDFIVGHPHEDENIWQEALDNFKKLPLTHIHPFIYSVRSGTPSSKMPNRVNGNIAKERLNQIKNCVQNNNLAFRQSLKAQGVALEVLVEGFKGGVYLGHDQFFNPVRLSSQEDLSGRWVVLTDYEVRADASFAAL</sequence>
<evidence type="ECO:0000256" key="2">
    <source>
        <dbReference type="ARBA" id="ARBA00022485"/>
    </source>
</evidence>
<reference evidence="11" key="1">
    <citation type="submission" date="2014-12" db="EMBL/GenBank/DDBJ databases">
        <authorList>
            <person name="Jaenicke S."/>
        </authorList>
    </citation>
    <scope>NUCLEOTIDE SEQUENCE [LARGE SCALE GENOMIC DNA]</scope>
</reference>
<dbReference type="InterPro" id="IPR020612">
    <property type="entry name" value="Methylthiotransferase_CS"/>
</dbReference>
<dbReference type="GO" id="GO:0046872">
    <property type="term" value="F:metal ion binding"/>
    <property type="evidence" value="ECO:0007669"/>
    <property type="project" value="UniProtKB-KW"/>
</dbReference>
<dbReference type="AlphaFoldDB" id="A0A0K2XZ94"/>
<dbReference type="InterPro" id="IPR013848">
    <property type="entry name" value="Methylthiotransferase_N"/>
</dbReference>
<dbReference type="NCBIfam" id="TIGR00089">
    <property type="entry name" value="MiaB/RimO family radical SAM methylthiotransferase"/>
    <property type="match status" value="1"/>
</dbReference>
<gene>
    <name evidence="10" type="ORF">HAL07_05370</name>
</gene>
<evidence type="ECO:0000256" key="5">
    <source>
        <dbReference type="ARBA" id="ARBA00022723"/>
    </source>
</evidence>
<keyword evidence="2" id="KW-0004">4Fe-4S</keyword>
<dbReference type="Pfam" id="PF04055">
    <property type="entry name" value="Radical_SAM"/>
    <property type="match status" value="1"/>
</dbReference>
<dbReference type="GO" id="GO:0035598">
    <property type="term" value="F:tRNA (N(6)-L-threonylcarbamoyladenosine(37)-C(2))-methylthiotransferase activity"/>
    <property type="evidence" value="ECO:0007669"/>
    <property type="project" value="TreeGrafter"/>
</dbReference>
<dbReference type="NCBIfam" id="TIGR01579">
    <property type="entry name" value="MiaB-like-C"/>
    <property type="match status" value="1"/>
</dbReference>
<evidence type="ECO:0000256" key="7">
    <source>
        <dbReference type="ARBA" id="ARBA00023014"/>
    </source>
</evidence>
<dbReference type="Pfam" id="PF00919">
    <property type="entry name" value="UPF0004"/>
    <property type="match status" value="1"/>
</dbReference>
<keyword evidence="5" id="KW-0479">Metal-binding</keyword>
<comment type="cofactor">
    <cofactor evidence="1">
        <name>[4Fe-4S] cluster</name>
        <dbReference type="ChEBI" id="CHEBI:49883"/>
    </cofactor>
</comment>
<keyword evidence="7" id="KW-0411">Iron-sulfur</keyword>
<dbReference type="PROSITE" id="PS51449">
    <property type="entry name" value="MTTASE_N"/>
    <property type="match status" value="1"/>
</dbReference>
<dbReference type="SFLD" id="SFLDG01082">
    <property type="entry name" value="B12-binding_domain_containing"/>
    <property type="match status" value="1"/>
</dbReference>
<evidence type="ECO:0000256" key="4">
    <source>
        <dbReference type="ARBA" id="ARBA00022691"/>
    </source>
</evidence>
<protein>
    <submittedName>
        <fullName evidence="10">MiaB family protein, possibly involved in tRNA or rRNA modification</fullName>
    </submittedName>
</protein>
<dbReference type="EMBL" id="CDMG01000002">
    <property type="protein sequence ID" value="CRF52411.1"/>
    <property type="molecule type" value="Genomic_DNA"/>
</dbReference>
<dbReference type="GeneID" id="82131546"/>
<evidence type="ECO:0000259" key="9">
    <source>
        <dbReference type="PROSITE" id="PS51918"/>
    </source>
</evidence>
<evidence type="ECO:0000313" key="10">
    <source>
        <dbReference type="EMBL" id="CRF52411.1"/>
    </source>
</evidence>
<dbReference type="SUPFAM" id="SSF102114">
    <property type="entry name" value="Radical SAM enzymes"/>
    <property type="match status" value="1"/>
</dbReference>
<evidence type="ECO:0000256" key="3">
    <source>
        <dbReference type="ARBA" id="ARBA00022679"/>
    </source>
</evidence>
<name>A0A0K2XZ94_9HELI</name>
<dbReference type="Gene3D" id="3.80.30.20">
    <property type="entry name" value="tm_1862 like domain"/>
    <property type="match status" value="1"/>
</dbReference>
<dbReference type="InterPro" id="IPR006467">
    <property type="entry name" value="MiaB-like_bact"/>
</dbReference>
<dbReference type="PROSITE" id="PS51918">
    <property type="entry name" value="RADICAL_SAM"/>
    <property type="match status" value="1"/>
</dbReference>
<evidence type="ECO:0000256" key="6">
    <source>
        <dbReference type="ARBA" id="ARBA00023004"/>
    </source>
</evidence>
<dbReference type="GO" id="GO:0051539">
    <property type="term" value="F:4 iron, 4 sulfur cluster binding"/>
    <property type="evidence" value="ECO:0007669"/>
    <property type="project" value="UniProtKB-KW"/>
</dbReference>
<dbReference type="SFLD" id="SFLDS00029">
    <property type="entry name" value="Radical_SAM"/>
    <property type="match status" value="1"/>
</dbReference>
<dbReference type="InterPro" id="IPR058240">
    <property type="entry name" value="rSAM_sf"/>
</dbReference>
<accession>A0A0K2XZ94</accession>
<evidence type="ECO:0000313" key="11">
    <source>
        <dbReference type="Proteomes" id="UP000043437"/>
    </source>
</evidence>
<evidence type="ECO:0000256" key="1">
    <source>
        <dbReference type="ARBA" id="ARBA00001966"/>
    </source>
</evidence>
<dbReference type="InterPro" id="IPR023404">
    <property type="entry name" value="rSAM_horseshoe"/>
</dbReference>
<dbReference type="InterPro" id="IPR005839">
    <property type="entry name" value="Methylthiotransferase"/>
</dbReference>
<dbReference type="PANTHER" id="PTHR11918:SF45">
    <property type="entry name" value="THREONYLCARBAMOYLADENOSINE TRNA METHYLTHIOTRANSFERASE"/>
    <property type="match status" value="1"/>
</dbReference>
<dbReference type="PANTHER" id="PTHR11918">
    <property type="entry name" value="RADICAL SAM PROTEINS"/>
    <property type="match status" value="1"/>
</dbReference>
<dbReference type="CDD" id="cd01335">
    <property type="entry name" value="Radical_SAM"/>
    <property type="match status" value="1"/>
</dbReference>
<proteinExistence type="predicted"/>
<feature type="domain" description="Radical SAM core" evidence="9">
    <location>
        <begin position="128"/>
        <end position="352"/>
    </location>
</feature>
<dbReference type="PROSITE" id="PS01278">
    <property type="entry name" value="MTTASE_RADICAL"/>
    <property type="match status" value="1"/>
</dbReference>
<keyword evidence="4" id="KW-0949">S-adenosyl-L-methionine</keyword>
<keyword evidence="3" id="KW-0808">Transferase</keyword>
<dbReference type="Proteomes" id="UP000043437">
    <property type="component" value="Unassembled WGS sequence"/>
</dbReference>
<feature type="domain" description="MTTase N-terminal" evidence="8">
    <location>
        <begin position="3"/>
        <end position="111"/>
    </location>
</feature>
<dbReference type="RefSeq" id="WP_053944986.1">
    <property type="nucleotide sequence ID" value="NZ_BSWP01000015.1"/>
</dbReference>
<dbReference type="InterPro" id="IPR007197">
    <property type="entry name" value="rSAM"/>
</dbReference>
<keyword evidence="6" id="KW-0408">Iron</keyword>
<evidence type="ECO:0000259" key="8">
    <source>
        <dbReference type="PROSITE" id="PS51449"/>
    </source>
</evidence>
<organism evidence="10 11">
    <name type="scientific">Helicobacter ailurogastricus</name>
    <dbReference type="NCBI Taxonomy" id="1578720"/>
    <lineage>
        <taxon>Bacteria</taxon>
        <taxon>Pseudomonadati</taxon>
        <taxon>Campylobacterota</taxon>
        <taxon>Epsilonproteobacteria</taxon>
        <taxon>Campylobacterales</taxon>
        <taxon>Helicobacteraceae</taxon>
        <taxon>Helicobacter</taxon>
    </lineage>
</organism>
<dbReference type="InterPro" id="IPR038135">
    <property type="entry name" value="Methylthiotransferase_N_sf"/>
</dbReference>
<dbReference type="SMART" id="SM00729">
    <property type="entry name" value="Elp3"/>
    <property type="match status" value="1"/>
</dbReference>
<dbReference type="Gene3D" id="3.40.50.12160">
    <property type="entry name" value="Methylthiotransferase, N-terminal domain"/>
    <property type="match status" value="1"/>
</dbReference>